<comment type="caution">
    <text evidence="2">The sequence shown here is derived from an EMBL/GenBank/DDBJ whole genome shotgun (WGS) entry which is preliminary data.</text>
</comment>
<evidence type="ECO:0000259" key="1">
    <source>
        <dbReference type="PROSITE" id="PS50878"/>
    </source>
</evidence>
<dbReference type="CDD" id="cd01650">
    <property type="entry name" value="RT_nLTR_like"/>
    <property type="match status" value="1"/>
</dbReference>
<name>A0AAD9TRM5_9ROSI</name>
<protein>
    <recommendedName>
        <fullName evidence="1">Reverse transcriptase domain-containing protein</fullName>
    </recommendedName>
</protein>
<dbReference type="Pfam" id="PF00078">
    <property type="entry name" value="RVT_1"/>
    <property type="match status" value="1"/>
</dbReference>
<evidence type="ECO:0000313" key="2">
    <source>
        <dbReference type="EMBL" id="KAK2640722.1"/>
    </source>
</evidence>
<dbReference type="Proteomes" id="UP001280121">
    <property type="component" value="Unassembled WGS sequence"/>
</dbReference>
<dbReference type="Gene3D" id="3.60.10.10">
    <property type="entry name" value="Endonuclease/exonuclease/phosphatase"/>
    <property type="match status" value="1"/>
</dbReference>
<gene>
    <name evidence="2" type="ORF">Ddye_022485</name>
</gene>
<reference evidence="2" key="1">
    <citation type="journal article" date="2023" name="Plant J.">
        <title>Genome sequences and population genomics provide insights into the demographic history, inbreeding, and mutation load of two 'living fossil' tree species of Dipteronia.</title>
        <authorList>
            <person name="Feng Y."/>
            <person name="Comes H.P."/>
            <person name="Chen J."/>
            <person name="Zhu S."/>
            <person name="Lu R."/>
            <person name="Zhang X."/>
            <person name="Li P."/>
            <person name="Qiu J."/>
            <person name="Olsen K.M."/>
            <person name="Qiu Y."/>
        </authorList>
    </citation>
    <scope>NUCLEOTIDE SEQUENCE</scope>
    <source>
        <strain evidence="2">KIB01</strain>
    </source>
</reference>
<organism evidence="2 3">
    <name type="scientific">Dipteronia dyeriana</name>
    <dbReference type="NCBI Taxonomy" id="168575"/>
    <lineage>
        <taxon>Eukaryota</taxon>
        <taxon>Viridiplantae</taxon>
        <taxon>Streptophyta</taxon>
        <taxon>Embryophyta</taxon>
        <taxon>Tracheophyta</taxon>
        <taxon>Spermatophyta</taxon>
        <taxon>Magnoliopsida</taxon>
        <taxon>eudicotyledons</taxon>
        <taxon>Gunneridae</taxon>
        <taxon>Pentapetalae</taxon>
        <taxon>rosids</taxon>
        <taxon>malvids</taxon>
        <taxon>Sapindales</taxon>
        <taxon>Sapindaceae</taxon>
        <taxon>Hippocastanoideae</taxon>
        <taxon>Acereae</taxon>
        <taxon>Dipteronia</taxon>
    </lineage>
</organism>
<accession>A0AAD9TRM5</accession>
<feature type="domain" description="Reverse transcriptase" evidence="1">
    <location>
        <begin position="259"/>
        <end position="526"/>
    </location>
</feature>
<dbReference type="InterPro" id="IPR036691">
    <property type="entry name" value="Endo/exonu/phosph_ase_sf"/>
</dbReference>
<proteinExistence type="predicted"/>
<evidence type="ECO:0000313" key="3">
    <source>
        <dbReference type="Proteomes" id="UP001280121"/>
    </source>
</evidence>
<dbReference type="PANTHER" id="PTHR19446">
    <property type="entry name" value="REVERSE TRANSCRIPTASES"/>
    <property type="match status" value="1"/>
</dbReference>
<dbReference type="InterPro" id="IPR043502">
    <property type="entry name" value="DNA/RNA_pol_sf"/>
</dbReference>
<dbReference type="PROSITE" id="PS50878">
    <property type="entry name" value="RT_POL"/>
    <property type="match status" value="1"/>
</dbReference>
<sequence>MQTLTAPWCVGGDFNVTLELSERVGIGDHSGSMRCFQDFVLQANVVNIPQKGTPFTWSNNRENQTWARLDRFLFSPSILMWFPGLLQQSLSICLSVHNPVMINEEAKRWGPSPFSFVNWWLEEKDMMKEATKGWTECKVSGSKGVVLFSKAKATKIALKRWLKSNKLKVENPKELENKLVLIDTKAQKEGWTDQLRYQRLNLVKELWKAFEARFSEDEVLLALLSCDGNKALGPDGFNINFIKAQWKVIQKDLMNFINEFHKDGSVVKEVNGAFIALIPKVGNPNSIKDYRPICLVSKVLANRLRKVMSSIIGETQMAFLAKRQIVDSLVIAEEIISKWKSEKEGGLVAKLDFEKAYDNVDHMLEGMGFGSRWRGWINECVSSPRLYVLVNGEPMEEFDMEKGLRQGDPISPFLFNIVVEGLNILLQRASNLGMIAGENFEDSNVHVTHLQFADDTIHFLKPKLEYIRNAKRVLRCFELASGLRINFHKSCLVHVGMNREREISVWASAFKCKQASLPISYLEFPLEARPRSKNFWIPLVSKIEKRLSRWKRASV</sequence>
<dbReference type="SUPFAM" id="SSF56219">
    <property type="entry name" value="DNase I-like"/>
    <property type="match status" value="1"/>
</dbReference>
<keyword evidence="3" id="KW-1185">Reference proteome</keyword>
<dbReference type="EMBL" id="JANJYI010000007">
    <property type="protein sequence ID" value="KAK2640722.1"/>
    <property type="molecule type" value="Genomic_DNA"/>
</dbReference>
<dbReference type="SUPFAM" id="SSF56672">
    <property type="entry name" value="DNA/RNA polymerases"/>
    <property type="match status" value="1"/>
</dbReference>
<dbReference type="AlphaFoldDB" id="A0AAD9TRM5"/>
<dbReference type="InterPro" id="IPR000477">
    <property type="entry name" value="RT_dom"/>
</dbReference>